<proteinExistence type="predicted"/>
<evidence type="ECO:0000313" key="2">
    <source>
        <dbReference type="Proteomes" id="UP000746471"/>
    </source>
</evidence>
<dbReference type="RefSeq" id="WP_213238383.1">
    <property type="nucleotide sequence ID" value="NZ_JAHBCL010000043.1"/>
</dbReference>
<organism evidence="1 2">
    <name type="scientific">Fusibacter paucivorans</name>
    <dbReference type="NCBI Taxonomy" id="76009"/>
    <lineage>
        <taxon>Bacteria</taxon>
        <taxon>Bacillati</taxon>
        <taxon>Bacillota</taxon>
        <taxon>Clostridia</taxon>
        <taxon>Eubacteriales</taxon>
        <taxon>Eubacteriales Family XII. Incertae Sedis</taxon>
        <taxon>Fusibacter</taxon>
    </lineage>
</organism>
<reference evidence="1 2" key="1">
    <citation type="submission" date="2021-05" db="EMBL/GenBank/DDBJ databases">
        <title>Fusibacter ferrireducens sp. nov., an anaerobic, sulfur- and Fe-reducing bacterium isolated from the mangrove sediment.</title>
        <authorList>
            <person name="Qiu D."/>
        </authorList>
    </citation>
    <scope>NUCLEOTIDE SEQUENCE [LARGE SCALE GENOMIC DNA]</scope>
    <source>
        <strain evidence="1 2">DSM 12116</strain>
    </source>
</reference>
<dbReference type="InterPro" id="IPR023476">
    <property type="entry name" value="Pep_tRNA_hydro_II_dom_sf"/>
</dbReference>
<keyword evidence="2" id="KW-1185">Reference proteome</keyword>
<dbReference type="InterPro" id="IPR018988">
    <property type="entry name" value="DUF2000"/>
</dbReference>
<sequence length="135" mass="15459">MNFDTKIKVVLKEDLEMWQKLNVTAFLMSGISGTQDIVGEPYIDKDHVQYLPMSQQPIMIHSTDGAGLNELLNKALTKDVVVAIYTEELFNTFNDEDNREMVARFKTEELNLVGIAIRGKKNQVDKLLKGYELHR</sequence>
<dbReference type="EMBL" id="JAHBCL010000043">
    <property type="protein sequence ID" value="MBS7528527.1"/>
    <property type="molecule type" value="Genomic_DNA"/>
</dbReference>
<name>A0ABS5PW76_9FIRM</name>
<dbReference type="SUPFAM" id="SSF102462">
    <property type="entry name" value="Peptidyl-tRNA hydrolase II"/>
    <property type="match status" value="1"/>
</dbReference>
<accession>A0ABS5PW76</accession>
<gene>
    <name evidence="1" type="ORF">KHM83_17720</name>
</gene>
<dbReference type="Pfam" id="PF09391">
    <property type="entry name" value="DUF2000"/>
    <property type="match status" value="1"/>
</dbReference>
<protein>
    <submittedName>
        <fullName evidence="1">DUF2000 domain-containing protein</fullName>
    </submittedName>
</protein>
<dbReference type="Proteomes" id="UP000746471">
    <property type="component" value="Unassembled WGS sequence"/>
</dbReference>
<comment type="caution">
    <text evidence="1">The sequence shown here is derived from an EMBL/GenBank/DDBJ whole genome shotgun (WGS) entry which is preliminary data.</text>
</comment>
<evidence type="ECO:0000313" key="1">
    <source>
        <dbReference type="EMBL" id="MBS7528527.1"/>
    </source>
</evidence>
<dbReference type="Gene3D" id="3.40.1490.10">
    <property type="entry name" value="Bit1"/>
    <property type="match status" value="1"/>
</dbReference>